<dbReference type="EMBL" id="JBHSLD010000004">
    <property type="protein sequence ID" value="MFC5379789.1"/>
    <property type="molecule type" value="Genomic_DNA"/>
</dbReference>
<evidence type="ECO:0000313" key="6">
    <source>
        <dbReference type="EMBL" id="MFC5379789.1"/>
    </source>
</evidence>
<dbReference type="RefSeq" id="WP_340269014.1">
    <property type="nucleotide sequence ID" value="NZ_JBBEOG010000003.1"/>
</dbReference>
<organism evidence="6 7">
    <name type="scientific">Aquipuribacter nitratireducens</name>
    <dbReference type="NCBI Taxonomy" id="650104"/>
    <lineage>
        <taxon>Bacteria</taxon>
        <taxon>Bacillati</taxon>
        <taxon>Actinomycetota</taxon>
        <taxon>Actinomycetes</taxon>
        <taxon>Micrococcales</taxon>
        <taxon>Intrasporangiaceae</taxon>
        <taxon>Aquipuribacter</taxon>
    </lineage>
</organism>
<name>A0ABW0GJY3_9MICO</name>
<evidence type="ECO:0000256" key="5">
    <source>
        <dbReference type="SAM" id="MobiDB-lite"/>
    </source>
</evidence>
<dbReference type="Gene3D" id="3.40.50.1450">
    <property type="entry name" value="HybD-like"/>
    <property type="match status" value="1"/>
</dbReference>
<keyword evidence="4" id="KW-0378">Hydrolase</keyword>
<dbReference type="SUPFAM" id="SSF53163">
    <property type="entry name" value="HybD-like"/>
    <property type="match status" value="1"/>
</dbReference>
<evidence type="ECO:0000313" key="7">
    <source>
        <dbReference type="Proteomes" id="UP001596122"/>
    </source>
</evidence>
<keyword evidence="3" id="KW-0064">Aspartyl protease</keyword>
<dbReference type="GO" id="GO:0006508">
    <property type="term" value="P:proteolysis"/>
    <property type="evidence" value="ECO:0007669"/>
    <property type="project" value="UniProtKB-KW"/>
</dbReference>
<dbReference type="PANTHER" id="PTHR30302:SF1">
    <property type="entry name" value="HYDROGENASE 2 MATURATION PROTEASE"/>
    <property type="match status" value="1"/>
</dbReference>
<evidence type="ECO:0000256" key="2">
    <source>
        <dbReference type="ARBA" id="ARBA00022670"/>
    </source>
</evidence>
<protein>
    <submittedName>
        <fullName evidence="6">Hydrogenase maturation protease</fullName>
    </submittedName>
</protein>
<dbReference type="GO" id="GO:0008233">
    <property type="term" value="F:peptidase activity"/>
    <property type="evidence" value="ECO:0007669"/>
    <property type="project" value="UniProtKB-KW"/>
</dbReference>
<accession>A0ABW0GJY3</accession>
<reference evidence="7" key="1">
    <citation type="journal article" date="2019" name="Int. J. Syst. Evol. Microbiol.">
        <title>The Global Catalogue of Microorganisms (GCM) 10K type strain sequencing project: providing services to taxonomists for standard genome sequencing and annotation.</title>
        <authorList>
            <consortium name="The Broad Institute Genomics Platform"/>
            <consortium name="The Broad Institute Genome Sequencing Center for Infectious Disease"/>
            <person name="Wu L."/>
            <person name="Ma J."/>
        </authorList>
    </citation>
    <scope>NUCLEOTIDE SEQUENCE [LARGE SCALE GENOMIC DNA]</scope>
    <source>
        <strain evidence="7">CCUG 43114</strain>
    </source>
</reference>
<evidence type="ECO:0000256" key="1">
    <source>
        <dbReference type="ARBA" id="ARBA00006814"/>
    </source>
</evidence>
<gene>
    <name evidence="6" type="ORF">ACFPJ6_03190</name>
</gene>
<dbReference type="NCBIfam" id="TIGR00072">
    <property type="entry name" value="hydrog_prot"/>
    <property type="match status" value="1"/>
</dbReference>
<evidence type="ECO:0000256" key="3">
    <source>
        <dbReference type="ARBA" id="ARBA00022750"/>
    </source>
</evidence>
<keyword evidence="7" id="KW-1185">Reference proteome</keyword>
<keyword evidence="2 6" id="KW-0645">Protease</keyword>
<feature type="region of interest" description="Disordered" evidence="5">
    <location>
        <begin position="180"/>
        <end position="199"/>
    </location>
</feature>
<dbReference type="InterPro" id="IPR023430">
    <property type="entry name" value="Pept_HybD-like_dom_sf"/>
</dbReference>
<dbReference type="PANTHER" id="PTHR30302">
    <property type="entry name" value="HYDROGENASE 1 MATURATION PROTEASE"/>
    <property type="match status" value="1"/>
</dbReference>
<sequence>MAVTVAGVGPVASPGPAQHADPTPSPRVLVAALGDTAHGDEGFGAHVLRALPAGDLAPRTHVEYYGTDSERLLADLRDGWDALVLLDALPERGCPGALRVVDLDARRTVTVRHDLDAETRDPGPLVSAVKRLVPRTVLVGCEVVDADERLGLTGDVEACVRPAARFVLSVLERLTGRRSPALPDEMRPEHVLRQGSRTG</sequence>
<evidence type="ECO:0000256" key="4">
    <source>
        <dbReference type="ARBA" id="ARBA00022801"/>
    </source>
</evidence>
<feature type="region of interest" description="Disordered" evidence="5">
    <location>
        <begin position="1"/>
        <end position="25"/>
    </location>
</feature>
<dbReference type="InterPro" id="IPR000671">
    <property type="entry name" value="Peptidase_A31"/>
</dbReference>
<dbReference type="Proteomes" id="UP001596122">
    <property type="component" value="Unassembled WGS sequence"/>
</dbReference>
<proteinExistence type="inferred from homology"/>
<comment type="caution">
    <text evidence="6">The sequence shown here is derived from an EMBL/GenBank/DDBJ whole genome shotgun (WGS) entry which is preliminary data.</text>
</comment>
<comment type="similarity">
    <text evidence="1">Belongs to the peptidase A31 family.</text>
</comment>